<feature type="domain" description="Sulfatase-modifying factor enzyme-like" evidence="2">
    <location>
        <begin position="132"/>
        <end position="286"/>
    </location>
</feature>
<gene>
    <name evidence="3" type="ORF">TG4357_01103</name>
</gene>
<dbReference type="STRING" id="53501.SAMN04488043_109145"/>
<dbReference type="EMBL" id="CYSA01000015">
    <property type="protein sequence ID" value="CUH64140.1"/>
    <property type="molecule type" value="Genomic_DNA"/>
</dbReference>
<dbReference type="RefSeq" id="WP_058261870.1">
    <property type="nucleotide sequence ID" value="NZ_CP051181.1"/>
</dbReference>
<dbReference type="OrthoDB" id="9804878at2"/>
<evidence type="ECO:0000313" key="4">
    <source>
        <dbReference type="Proteomes" id="UP000051587"/>
    </source>
</evidence>
<organism evidence="3 4">
    <name type="scientific">Thalassovita gelatinovora</name>
    <name type="common">Thalassobius gelatinovorus</name>
    <dbReference type="NCBI Taxonomy" id="53501"/>
    <lineage>
        <taxon>Bacteria</taxon>
        <taxon>Pseudomonadati</taxon>
        <taxon>Pseudomonadota</taxon>
        <taxon>Alphaproteobacteria</taxon>
        <taxon>Rhodobacterales</taxon>
        <taxon>Roseobacteraceae</taxon>
        <taxon>Thalassovita</taxon>
    </lineage>
</organism>
<sequence length="326" mass="35713">MTARFVFAILAALLSLTAPARAGALQEANEVLFKQLKSEHRLSDAELQRVKQIFATSGFMGQGNPAITRHPMTPEDCRARIPGGVNQYNSARNTRICGDRYMAPLYDPRRERPEDAKACIDMFEFPNIPCTYPVVWTKAKEAAEVCAAVGKRICDAHEWEGACAGALEPPDYPFGAGSVAAMRSIHNSKYAASASWAYGPAFQRGVCAQNSEKSASCGGGGYNSCGSNTYPTGAFSKCTSGLGVYDLHGNAAEHMNLPMAPDQMASTGSTKLGVTEMKGSWFIWDKYRAHPDWCRWRAPYWHGTRVMSPSSHENYHLGFRCCKTID</sequence>
<feature type="chain" id="PRO_5006062861" description="Sulfatase-modifying factor enzyme-like domain-containing protein" evidence="1">
    <location>
        <begin position="23"/>
        <end position="326"/>
    </location>
</feature>
<dbReference type="AlphaFoldDB" id="A0A0P1FW53"/>
<dbReference type="InterPro" id="IPR016187">
    <property type="entry name" value="CTDL_fold"/>
</dbReference>
<keyword evidence="4" id="KW-1185">Reference proteome</keyword>
<dbReference type="InterPro" id="IPR042095">
    <property type="entry name" value="SUMF_sf"/>
</dbReference>
<keyword evidence="1" id="KW-0732">Signal</keyword>
<dbReference type="Gene3D" id="3.90.1580.10">
    <property type="entry name" value="paralog of FGE (formylglycine-generating enzyme)"/>
    <property type="match status" value="1"/>
</dbReference>
<feature type="signal peptide" evidence="1">
    <location>
        <begin position="1"/>
        <end position="22"/>
    </location>
</feature>
<dbReference type="Proteomes" id="UP000051587">
    <property type="component" value="Unassembled WGS sequence"/>
</dbReference>
<dbReference type="SUPFAM" id="SSF56436">
    <property type="entry name" value="C-type lectin-like"/>
    <property type="match status" value="1"/>
</dbReference>
<evidence type="ECO:0000313" key="3">
    <source>
        <dbReference type="EMBL" id="CUH64140.1"/>
    </source>
</evidence>
<evidence type="ECO:0000259" key="2">
    <source>
        <dbReference type="Pfam" id="PF03781"/>
    </source>
</evidence>
<dbReference type="Pfam" id="PF03781">
    <property type="entry name" value="FGE-sulfatase"/>
    <property type="match status" value="1"/>
</dbReference>
<dbReference type="InterPro" id="IPR005532">
    <property type="entry name" value="SUMF_dom"/>
</dbReference>
<name>A0A0P1FW53_THAGE</name>
<proteinExistence type="predicted"/>
<protein>
    <recommendedName>
        <fullName evidence="2">Sulfatase-modifying factor enzyme-like domain-containing protein</fullName>
    </recommendedName>
</protein>
<evidence type="ECO:0000256" key="1">
    <source>
        <dbReference type="SAM" id="SignalP"/>
    </source>
</evidence>
<accession>A0A0P1FW53</accession>
<reference evidence="3 4" key="1">
    <citation type="submission" date="2015-09" db="EMBL/GenBank/DDBJ databases">
        <authorList>
            <consortium name="Swine Surveillance"/>
        </authorList>
    </citation>
    <scope>NUCLEOTIDE SEQUENCE [LARGE SCALE GENOMIC DNA]</scope>
    <source>
        <strain evidence="3 4">CECT 4357</strain>
    </source>
</reference>